<keyword evidence="3 7" id="KW-0812">Transmembrane</keyword>
<evidence type="ECO:0000256" key="5">
    <source>
        <dbReference type="ARBA" id="ARBA00023136"/>
    </source>
</evidence>
<feature type="transmembrane region" description="Helical" evidence="7">
    <location>
        <begin position="119"/>
        <end position="139"/>
    </location>
</feature>
<feature type="transmembrane region" description="Helical" evidence="7">
    <location>
        <begin position="76"/>
        <end position="98"/>
    </location>
</feature>
<evidence type="ECO:0000313" key="8">
    <source>
        <dbReference type="EMBL" id="SDT35121.1"/>
    </source>
</evidence>
<feature type="transmembrane region" description="Helical" evidence="7">
    <location>
        <begin position="413"/>
        <end position="430"/>
    </location>
</feature>
<dbReference type="PANTHER" id="PTHR11819:SF195">
    <property type="entry name" value="SODIUM_GLUCOSE COTRANSPORTER 4"/>
    <property type="match status" value="1"/>
</dbReference>
<sequence length="532" mass="57864">MNGIALISFLAVIIAIIAVSLLTSKKSKIKNVAGLFFANRKLSFAAVGCALFFTNVNAAEFLGGSEAAYINNMTTMAWGVSSVFAMVIVSEFIMPVYLRGGINTTPDFLRTRFDNGTKMLVSAIFLIGYMVNLLPIILYTGAVALNGMFRISDVFHCTYFGGIVIMVLFMGIAGGTYSVLGGLKIIAVSDILLGVCLFAGGIFLTYFGLRYIGNGDWSSGWHQLLTTHKEHLNAIGSATDAVPFSGIFTGMLLVNLFYWGTEQVIVQQALSAKNLEMSQKGIALTCCGKLAGPFLFMLPGIIAVHAYEHMPQTIQVFPKLVRDLTPPAICGFIAAIVFGAAITSFSKALNSSGTLFILNIYKPYLIRHRKKFNDGTLLLASRKFETVAALIAILLAPMIIFASSNFYTYMQKANATFSIPIFTVMFVGFLTKKVPPIAAKCGIVFCATGYLLTQFVFQTGINFLHILALLFIATTALMLIIGQFAPMKPVKRPVKVINSYLTPWRRRHWVNALLVAVMVALFVLFSKAGLAG</sequence>
<evidence type="ECO:0000256" key="4">
    <source>
        <dbReference type="ARBA" id="ARBA00022989"/>
    </source>
</evidence>
<dbReference type="NCBIfam" id="NF007790">
    <property type="entry name" value="PRK10484.1"/>
    <property type="match status" value="1"/>
</dbReference>
<comment type="subcellular location">
    <subcellularLocation>
        <location evidence="1">Membrane</location>
        <topology evidence="1">Multi-pass membrane protein</topology>
    </subcellularLocation>
</comment>
<dbReference type="PROSITE" id="PS50283">
    <property type="entry name" value="NA_SOLUT_SYMP_3"/>
    <property type="match status" value="1"/>
</dbReference>
<dbReference type="GO" id="GO:0005412">
    <property type="term" value="F:D-glucose:sodium symporter activity"/>
    <property type="evidence" value="ECO:0007669"/>
    <property type="project" value="TreeGrafter"/>
</dbReference>
<dbReference type="PANTHER" id="PTHR11819">
    <property type="entry name" value="SOLUTE CARRIER FAMILY 5"/>
    <property type="match status" value="1"/>
</dbReference>
<feature type="transmembrane region" description="Helical" evidence="7">
    <location>
        <begin position="463"/>
        <end position="487"/>
    </location>
</feature>
<evidence type="ECO:0000256" key="1">
    <source>
        <dbReference type="ARBA" id="ARBA00004141"/>
    </source>
</evidence>
<feature type="transmembrane region" description="Helical" evidence="7">
    <location>
        <begin position="508"/>
        <end position="526"/>
    </location>
</feature>
<dbReference type="Gene3D" id="1.20.1730.10">
    <property type="entry name" value="Sodium/glucose cotransporter"/>
    <property type="match status" value="1"/>
</dbReference>
<reference evidence="8 9" key="1">
    <citation type="submission" date="2016-10" db="EMBL/GenBank/DDBJ databases">
        <authorList>
            <person name="de Groot N.N."/>
        </authorList>
    </citation>
    <scope>NUCLEOTIDE SEQUENCE [LARGE SCALE GENOMIC DNA]</scope>
    <source>
        <strain evidence="8 9">MP1X4</strain>
    </source>
</reference>
<dbReference type="OrthoDB" id="9814523at2"/>
<feature type="transmembrane region" description="Helical" evidence="7">
    <location>
        <begin position="44"/>
        <end position="64"/>
    </location>
</feature>
<feature type="transmembrane region" description="Helical" evidence="7">
    <location>
        <begin position="159"/>
        <end position="180"/>
    </location>
</feature>
<keyword evidence="5 7" id="KW-0472">Membrane</keyword>
<feature type="transmembrane region" description="Helical" evidence="7">
    <location>
        <begin position="192"/>
        <end position="212"/>
    </location>
</feature>
<name>A0A1H1ZMU1_MUCMA</name>
<feature type="transmembrane region" description="Helical" evidence="7">
    <location>
        <begin position="387"/>
        <end position="407"/>
    </location>
</feature>
<feature type="transmembrane region" description="Helical" evidence="7">
    <location>
        <begin position="437"/>
        <end position="457"/>
    </location>
</feature>
<dbReference type="EMBL" id="LT629740">
    <property type="protein sequence ID" value="SDT35121.1"/>
    <property type="molecule type" value="Genomic_DNA"/>
</dbReference>
<protein>
    <submittedName>
        <fullName evidence="8">Solute:Na+ symporter, SSS family</fullName>
    </submittedName>
</protein>
<evidence type="ECO:0000256" key="7">
    <source>
        <dbReference type="SAM" id="Phobius"/>
    </source>
</evidence>
<gene>
    <name evidence="8" type="ORF">SAMN05216490_3179</name>
</gene>
<dbReference type="Proteomes" id="UP000199679">
    <property type="component" value="Chromosome I"/>
</dbReference>
<dbReference type="InterPro" id="IPR038377">
    <property type="entry name" value="Na/Glc_symporter_sf"/>
</dbReference>
<evidence type="ECO:0000313" key="9">
    <source>
        <dbReference type="Proteomes" id="UP000199679"/>
    </source>
</evidence>
<dbReference type="NCBIfam" id="TIGR00813">
    <property type="entry name" value="sss"/>
    <property type="match status" value="1"/>
</dbReference>
<organism evidence="8 9">
    <name type="scientific">Mucilaginibacter mallensis</name>
    <dbReference type="NCBI Taxonomy" id="652787"/>
    <lineage>
        <taxon>Bacteria</taxon>
        <taxon>Pseudomonadati</taxon>
        <taxon>Bacteroidota</taxon>
        <taxon>Sphingobacteriia</taxon>
        <taxon>Sphingobacteriales</taxon>
        <taxon>Sphingobacteriaceae</taxon>
        <taxon>Mucilaginibacter</taxon>
    </lineage>
</organism>
<dbReference type="CDD" id="cd10328">
    <property type="entry name" value="SLC5sbd_YidK"/>
    <property type="match status" value="1"/>
</dbReference>
<dbReference type="AlphaFoldDB" id="A0A1H1ZMU1"/>
<evidence type="ECO:0000256" key="2">
    <source>
        <dbReference type="ARBA" id="ARBA00006434"/>
    </source>
</evidence>
<dbReference type="InterPro" id="IPR001734">
    <property type="entry name" value="Na/solute_symporter"/>
</dbReference>
<evidence type="ECO:0000256" key="6">
    <source>
        <dbReference type="RuleBase" id="RU362091"/>
    </source>
</evidence>
<feature type="transmembrane region" description="Helical" evidence="7">
    <location>
        <begin position="6"/>
        <end position="23"/>
    </location>
</feature>
<feature type="transmembrane region" description="Helical" evidence="7">
    <location>
        <begin position="324"/>
        <end position="345"/>
    </location>
</feature>
<keyword evidence="9" id="KW-1185">Reference proteome</keyword>
<comment type="similarity">
    <text evidence="2 6">Belongs to the sodium:solute symporter (SSF) (TC 2.A.21) family.</text>
</comment>
<feature type="transmembrane region" description="Helical" evidence="7">
    <location>
        <begin position="281"/>
        <end position="304"/>
    </location>
</feature>
<accession>A0A1H1ZMU1</accession>
<feature type="transmembrane region" description="Helical" evidence="7">
    <location>
        <begin position="241"/>
        <end position="260"/>
    </location>
</feature>
<dbReference type="GO" id="GO:0005886">
    <property type="term" value="C:plasma membrane"/>
    <property type="evidence" value="ECO:0007669"/>
    <property type="project" value="TreeGrafter"/>
</dbReference>
<keyword evidence="4 7" id="KW-1133">Transmembrane helix</keyword>
<dbReference type="Pfam" id="PF00474">
    <property type="entry name" value="SSF"/>
    <property type="match status" value="1"/>
</dbReference>
<proteinExistence type="inferred from homology"/>
<evidence type="ECO:0000256" key="3">
    <source>
        <dbReference type="ARBA" id="ARBA00022692"/>
    </source>
</evidence>
<dbReference type="RefSeq" id="WP_091374882.1">
    <property type="nucleotide sequence ID" value="NZ_LT629740.1"/>
</dbReference>
<dbReference type="STRING" id="652787.SAMN05216490_3179"/>